<protein>
    <submittedName>
        <fullName evidence="2">Uncharacterized protein</fullName>
    </submittedName>
</protein>
<evidence type="ECO:0000256" key="1">
    <source>
        <dbReference type="SAM" id="Phobius"/>
    </source>
</evidence>
<organism evidence="2 3">
    <name type="scientific">Cephalotus follicularis</name>
    <name type="common">Albany pitcher plant</name>
    <dbReference type="NCBI Taxonomy" id="3775"/>
    <lineage>
        <taxon>Eukaryota</taxon>
        <taxon>Viridiplantae</taxon>
        <taxon>Streptophyta</taxon>
        <taxon>Embryophyta</taxon>
        <taxon>Tracheophyta</taxon>
        <taxon>Spermatophyta</taxon>
        <taxon>Magnoliopsida</taxon>
        <taxon>eudicotyledons</taxon>
        <taxon>Gunneridae</taxon>
        <taxon>Pentapetalae</taxon>
        <taxon>rosids</taxon>
        <taxon>fabids</taxon>
        <taxon>Oxalidales</taxon>
        <taxon>Cephalotaceae</taxon>
        <taxon>Cephalotus</taxon>
    </lineage>
</organism>
<reference evidence="3" key="1">
    <citation type="submission" date="2016-04" db="EMBL/GenBank/DDBJ databases">
        <title>Cephalotus genome sequencing.</title>
        <authorList>
            <person name="Fukushima K."/>
            <person name="Hasebe M."/>
            <person name="Fang X."/>
        </authorList>
    </citation>
    <scope>NUCLEOTIDE SEQUENCE [LARGE SCALE GENOMIC DNA]</scope>
    <source>
        <strain evidence="3">cv. St1</strain>
    </source>
</reference>
<evidence type="ECO:0000313" key="3">
    <source>
        <dbReference type="Proteomes" id="UP000187406"/>
    </source>
</evidence>
<dbReference type="Proteomes" id="UP000187406">
    <property type="component" value="Unassembled WGS sequence"/>
</dbReference>
<keyword evidence="1" id="KW-0812">Transmembrane</keyword>
<dbReference type="EMBL" id="BDDD01001585">
    <property type="protein sequence ID" value="GAV77173.1"/>
    <property type="molecule type" value="Genomic_DNA"/>
</dbReference>
<evidence type="ECO:0000313" key="2">
    <source>
        <dbReference type="EMBL" id="GAV77173.1"/>
    </source>
</evidence>
<dbReference type="InParanoid" id="A0A1Q3CAR2"/>
<proteinExistence type="predicted"/>
<comment type="caution">
    <text evidence="2">The sequence shown here is derived from an EMBL/GenBank/DDBJ whole genome shotgun (WGS) entry which is preliminary data.</text>
</comment>
<keyword evidence="3" id="KW-1185">Reference proteome</keyword>
<gene>
    <name evidence="2" type="ORF">CFOL_v3_20645</name>
</gene>
<name>A0A1Q3CAR2_CEPFO</name>
<keyword evidence="1" id="KW-0472">Membrane</keyword>
<sequence length="165" mass="18012">MLNTVAAAFPFASHVAPERNTSITPFNAPSVSMILVLFASRIDRLRIVVTAFTCRFGLPEPKWGTSNGIAPASAIQVRLSESDFAKARSSQTTPLRSPIDCEEDNLLTRNDAVIFVASNAALFGLILLTLSLLPAVWNGIRCSRHHKAIRFFKAKLDTRLVCASI</sequence>
<keyword evidence="1" id="KW-1133">Transmembrane helix</keyword>
<accession>A0A1Q3CAR2</accession>
<feature type="transmembrane region" description="Helical" evidence="1">
    <location>
        <begin position="112"/>
        <end position="137"/>
    </location>
</feature>
<dbReference type="AlphaFoldDB" id="A0A1Q3CAR2"/>
<dbReference type="OrthoDB" id="10596091at2759"/>